<dbReference type="Proteomes" id="UP000799438">
    <property type="component" value="Unassembled WGS sequence"/>
</dbReference>
<feature type="region of interest" description="Disordered" evidence="1">
    <location>
        <begin position="115"/>
        <end position="143"/>
    </location>
</feature>
<evidence type="ECO:0000313" key="3">
    <source>
        <dbReference type="EMBL" id="KAF2146979.1"/>
    </source>
</evidence>
<feature type="transmembrane region" description="Helical" evidence="2">
    <location>
        <begin position="32"/>
        <end position="51"/>
    </location>
</feature>
<dbReference type="AlphaFoldDB" id="A0A6A6BSA9"/>
<name>A0A6A6BSA9_9PEZI</name>
<dbReference type="RefSeq" id="XP_033402687.1">
    <property type="nucleotide sequence ID" value="XM_033541706.1"/>
</dbReference>
<dbReference type="EMBL" id="ML995475">
    <property type="protein sequence ID" value="KAF2146979.1"/>
    <property type="molecule type" value="Genomic_DNA"/>
</dbReference>
<dbReference type="GeneID" id="54299203"/>
<reference evidence="3" key="1">
    <citation type="journal article" date="2020" name="Stud. Mycol.">
        <title>101 Dothideomycetes genomes: a test case for predicting lifestyles and emergence of pathogens.</title>
        <authorList>
            <person name="Haridas S."/>
            <person name="Albert R."/>
            <person name="Binder M."/>
            <person name="Bloem J."/>
            <person name="Labutti K."/>
            <person name="Salamov A."/>
            <person name="Andreopoulos B."/>
            <person name="Baker S."/>
            <person name="Barry K."/>
            <person name="Bills G."/>
            <person name="Bluhm B."/>
            <person name="Cannon C."/>
            <person name="Castanera R."/>
            <person name="Culley D."/>
            <person name="Daum C."/>
            <person name="Ezra D."/>
            <person name="Gonzalez J."/>
            <person name="Henrissat B."/>
            <person name="Kuo A."/>
            <person name="Liang C."/>
            <person name="Lipzen A."/>
            <person name="Lutzoni F."/>
            <person name="Magnuson J."/>
            <person name="Mondo S."/>
            <person name="Nolan M."/>
            <person name="Ohm R."/>
            <person name="Pangilinan J."/>
            <person name="Park H.-J."/>
            <person name="Ramirez L."/>
            <person name="Alfaro M."/>
            <person name="Sun H."/>
            <person name="Tritt A."/>
            <person name="Yoshinaga Y."/>
            <person name="Zwiers L.-H."/>
            <person name="Turgeon B."/>
            <person name="Goodwin S."/>
            <person name="Spatafora J."/>
            <person name="Crous P."/>
            <person name="Grigoriev I."/>
        </authorList>
    </citation>
    <scope>NUCLEOTIDE SEQUENCE</scope>
    <source>
        <strain evidence="3">CBS 121167</strain>
    </source>
</reference>
<keyword evidence="4" id="KW-1185">Reference proteome</keyword>
<dbReference type="OrthoDB" id="5400539at2759"/>
<gene>
    <name evidence="3" type="ORF">K452DRAFT_294497</name>
</gene>
<accession>A0A6A6BSA9</accession>
<feature type="compositionally biased region" description="Polar residues" evidence="1">
    <location>
        <begin position="209"/>
        <end position="218"/>
    </location>
</feature>
<evidence type="ECO:0000256" key="1">
    <source>
        <dbReference type="SAM" id="MobiDB-lite"/>
    </source>
</evidence>
<keyword evidence="2" id="KW-0812">Transmembrane</keyword>
<proteinExistence type="predicted"/>
<feature type="region of interest" description="Disordered" evidence="1">
    <location>
        <begin position="155"/>
        <end position="218"/>
    </location>
</feature>
<feature type="compositionally biased region" description="Pro residues" evidence="1">
    <location>
        <begin position="169"/>
        <end position="184"/>
    </location>
</feature>
<feature type="compositionally biased region" description="Polar residues" evidence="1">
    <location>
        <begin position="155"/>
        <end position="166"/>
    </location>
</feature>
<evidence type="ECO:0000313" key="4">
    <source>
        <dbReference type="Proteomes" id="UP000799438"/>
    </source>
</evidence>
<keyword evidence="2" id="KW-1133">Transmembrane helix</keyword>
<evidence type="ECO:0000256" key="2">
    <source>
        <dbReference type="SAM" id="Phobius"/>
    </source>
</evidence>
<protein>
    <submittedName>
        <fullName evidence="3">Uncharacterized protein</fullName>
    </submittedName>
</protein>
<sequence>MLLPRQNADASFDEEEAGYGYSGFWFTKTGYAIKYAIFGTICLLFLAWFIGGTFHARRRMKQNLPPLAYHRWLFPREYRARFEPRLQAEYAVYQIQTPYGYQPWPGAAGYYGQGYPPPPPAYNNQDVPPTYQPPPGASKVAPEQQYPTQFATQYATQSPASQNFSNHYPPSPLYAPPLGPPPTPGFVAPEGQQTNGVISQDPAPPAQAHTGTSNPYRL</sequence>
<keyword evidence="2" id="KW-0472">Membrane</keyword>
<organism evidence="3 4">
    <name type="scientific">Aplosporella prunicola CBS 121167</name>
    <dbReference type="NCBI Taxonomy" id="1176127"/>
    <lineage>
        <taxon>Eukaryota</taxon>
        <taxon>Fungi</taxon>
        <taxon>Dikarya</taxon>
        <taxon>Ascomycota</taxon>
        <taxon>Pezizomycotina</taxon>
        <taxon>Dothideomycetes</taxon>
        <taxon>Dothideomycetes incertae sedis</taxon>
        <taxon>Botryosphaeriales</taxon>
        <taxon>Aplosporellaceae</taxon>
        <taxon>Aplosporella</taxon>
    </lineage>
</organism>